<name>A0ABV1A2W9_9TELE</name>
<feature type="transmembrane region" description="Helical" evidence="1">
    <location>
        <begin position="87"/>
        <end position="108"/>
    </location>
</feature>
<proteinExistence type="predicted"/>
<organism evidence="2 3">
    <name type="scientific">Ameca splendens</name>
    <dbReference type="NCBI Taxonomy" id="208324"/>
    <lineage>
        <taxon>Eukaryota</taxon>
        <taxon>Metazoa</taxon>
        <taxon>Chordata</taxon>
        <taxon>Craniata</taxon>
        <taxon>Vertebrata</taxon>
        <taxon>Euteleostomi</taxon>
        <taxon>Actinopterygii</taxon>
        <taxon>Neopterygii</taxon>
        <taxon>Teleostei</taxon>
        <taxon>Neoteleostei</taxon>
        <taxon>Acanthomorphata</taxon>
        <taxon>Ovalentaria</taxon>
        <taxon>Atherinomorphae</taxon>
        <taxon>Cyprinodontiformes</taxon>
        <taxon>Goodeidae</taxon>
        <taxon>Ameca</taxon>
    </lineage>
</organism>
<dbReference type="EMBL" id="JAHRIP010080834">
    <property type="protein sequence ID" value="MEQ2312893.1"/>
    <property type="molecule type" value="Genomic_DNA"/>
</dbReference>
<reference evidence="2 3" key="1">
    <citation type="submission" date="2021-06" db="EMBL/GenBank/DDBJ databases">
        <authorList>
            <person name="Palmer J.M."/>
        </authorList>
    </citation>
    <scope>NUCLEOTIDE SEQUENCE [LARGE SCALE GENOMIC DNA]</scope>
    <source>
        <strain evidence="2 3">AS_MEX2019</strain>
        <tissue evidence="2">Muscle</tissue>
    </source>
</reference>
<keyword evidence="1" id="KW-0812">Transmembrane</keyword>
<evidence type="ECO:0000313" key="2">
    <source>
        <dbReference type="EMBL" id="MEQ2312893.1"/>
    </source>
</evidence>
<keyword evidence="3" id="KW-1185">Reference proteome</keyword>
<evidence type="ECO:0000256" key="1">
    <source>
        <dbReference type="SAM" id="Phobius"/>
    </source>
</evidence>
<keyword evidence="1" id="KW-0472">Membrane</keyword>
<protein>
    <submittedName>
        <fullName evidence="2">Uncharacterized protein</fullName>
    </submittedName>
</protein>
<keyword evidence="1" id="KW-1133">Transmembrane helix</keyword>
<gene>
    <name evidence="2" type="ORF">AMECASPLE_036100</name>
</gene>
<comment type="caution">
    <text evidence="2">The sequence shown here is derived from an EMBL/GenBank/DDBJ whole genome shotgun (WGS) entry which is preliminary data.</text>
</comment>
<dbReference type="Proteomes" id="UP001469553">
    <property type="component" value="Unassembled WGS sequence"/>
</dbReference>
<sequence>MTARTIPYCSETEEAEQEVNEVVLYSSMEISGPCSYKYRPCSDTQGSSAETTDQGCKILGKNVHKILLSNIATTISEVINSTVSSNLSYVIIFLSLSLSFGISGTKIYI</sequence>
<evidence type="ECO:0000313" key="3">
    <source>
        <dbReference type="Proteomes" id="UP001469553"/>
    </source>
</evidence>
<accession>A0ABV1A2W9</accession>